<dbReference type="OrthoDB" id="3698941at2"/>
<evidence type="ECO:0000259" key="2">
    <source>
        <dbReference type="Pfam" id="PF13700"/>
    </source>
</evidence>
<accession>A0A4R4Z7X1</accession>
<keyword evidence="4" id="KW-1185">Reference proteome</keyword>
<dbReference type="Pfam" id="PF13700">
    <property type="entry name" value="DUF4158"/>
    <property type="match status" value="1"/>
</dbReference>
<proteinExistence type="predicted"/>
<reference evidence="3 4" key="1">
    <citation type="submission" date="2019-03" db="EMBL/GenBank/DDBJ databases">
        <title>Draft genome sequences of novel Actinobacteria.</title>
        <authorList>
            <person name="Sahin N."/>
            <person name="Ay H."/>
            <person name="Saygin H."/>
        </authorList>
    </citation>
    <scope>NUCLEOTIDE SEQUENCE [LARGE SCALE GENOMIC DNA]</scope>
    <source>
        <strain evidence="3 4">CH32</strain>
    </source>
</reference>
<name>A0A4R4Z7X1_9ACTN</name>
<evidence type="ECO:0000313" key="4">
    <source>
        <dbReference type="Proteomes" id="UP000295302"/>
    </source>
</evidence>
<dbReference type="InterPro" id="IPR025296">
    <property type="entry name" value="DUF4158"/>
</dbReference>
<sequence>MRREWELEDLIECRTLDEAEGELLANKSGATRLGFALLLKFFELGGRLPRREDVPKAAVDYVAGQVNRPPLRPDDQVRDRTATALRLRTAESHQMLCRFTRGGPKHPTYRPSKSSAASSKRSSSASIWWMRSCGGRSTRG</sequence>
<dbReference type="EMBL" id="SMKQ01000013">
    <property type="protein sequence ID" value="TDD53254.1"/>
    <property type="molecule type" value="Genomic_DNA"/>
</dbReference>
<organism evidence="3 4">
    <name type="scientific">Nonomuraea terrae</name>
    <dbReference type="NCBI Taxonomy" id="2530383"/>
    <lineage>
        <taxon>Bacteria</taxon>
        <taxon>Bacillati</taxon>
        <taxon>Actinomycetota</taxon>
        <taxon>Actinomycetes</taxon>
        <taxon>Streptosporangiales</taxon>
        <taxon>Streptosporangiaceae</taxon>
        <taxon>Nonomuraea</taxon>
    </lineage>
</organism>
<evidence type="ECO:0000313" key="3">
    <source>
        <dbReference type="EMBL" id="TDD53254.1"/>
    </source>
</evidence>
<evidence type="ECO:0000256" key="1">
    <source>
        <dbReference type="SAM" id="MobiDB-lite"/>
    </source>
</evidence>
<protein>
    <submittedName>
        <fullName evidence="3">DUF4158 domain-containing protein</fullName>
    </submittedName>
</protein>
<gene>
    <name evidence="3" type="ORF">E1286_07450</name>
</gene>
<feature type="compositionally biased region" description="Low complexity" evidence="1">
    <location>
        <begin position="112"/>
        <end position="125"/>
    </location>
</feature>
<feature type="region of interest" description="Disordered" evidence="1">
    <location>
        <begin position="98"/>
        <end position="125"/>
    </location>
</feature>
<comment type="caution">
    <text evidence="3">The sequence shown here is derived from an EMBL/GenBank/DDBJ whole genome shotgun (WGS) entry which is preliminary data.</text>
</comment>
<dbReference type="AlphaFoldDB" id="A0A4R4Z7X1"/>
<feature type="domain" description="DUF4158" evidence="2">
    <location>
        <begin position="7"/>
        <end position="82"/>
    </location>
</feature>
<dbReference type="Proteomes" id="UP000295302">
    <property type="component" value="Unassembled WGS sequence"/>
</dbReference>